<keyword evidence="1" id="KW-0812">Transmembrane</keyword>
<evidence type="ECO:0000256" key="1">
    <source>
        <dbReference type="SAM" id="Phobius"/>
    </source>
</evidence>
<dbReference type="Proteomes" id="UP000002008">
    <property type="component" value="Chromosome"/>
</dbReference>
<keyword evidence="1" id="KW-0472">Membrane</keyword>
<evidence type="ECO:0000313" key="3">
    <source>
        <dbReference type="Proteomes" id="UP000002008"/>
    </source>
</evidence>
<dbReference type="AlphaFoldDB" id="A9WAQ7"/>
<evidence type="ECO:0000313" key="2">
    <source>
        <dbReference type="EMBL" id="ABY33285.1"/>
    </source>
</evidence>
<protein>
    <submittedName>
        <fullName evidence="2">Uncharacterized protein</fullName>
    </submittedName>
</protein>
<dbReference type="PATRIC" id="fig|324602.8.peg.33"/>
<keyword evidence="3" id="KW-1185">Reference proteome</keyword>
<dbReference type="KEGG" id="cau:Caur_0030"/>
<gene>
    <name evidence="2" type="ordered locus">Caur_0030</name>
</gene>
<accession>A9WAQ7</accession>
<reference evidence="3" key="1">
    <citation type="journal article" date="2011" name="BMC Genomics">
        <title>Complete genome sequence of the filamentous anoxygenic phototrophic bacterium Chloroflexus aurantiacus.</title>
        <authorList>
            <person name="Tang K.H."/>
            <person name="Barry K."/>
            <person name="Chertkov O."/>
            <person name="Dalin E."/>
            <person name="Han C.S."/>
            <person name="Hauser L.J."/>
            <person name="Honchak B.M."/>
            <person name="Karbach L.E."/>
            <person name="Land M.L."/>
            <person name="Lapidus A."/>
            <person name="Larimer F.W."/>
            <person name="Mikhailova N."/>
            <person name="Pitluck S."/>
            <person name="Pierson B.K."/>
            <person name="Blankenship R.E."/>
        </authorList>
    </citation>
    <scope>NUCLEOTIDE SEQUENCE [LARGE SCALE GENOMIC DNA]</scope>
    <source>
        <strain evidence="3">ATCC 29366 / DSM 635 / J-10-fl</strain>
    </source>
</reference>
<dbReference type="EMBL" id="CP000909">
    <property type="protein sequence ID" value="ABY33285.1"/>
    <property type="molecule type" value="Genomic_DNA"/>
</dbReference>
<dbReference type="STRING" id="324602.Caur_0030"/>
<keyword evidence="1" id="KW-1133">Transmembrane helix</keyword>
<sequence>MIAWLIFWLAAIVAIGGQIPLILAAWRLYRQPFQQAPANVPRSDGRADLGWTILTALATLALFGAAYLALP</sequence>
<organism evidence="2 3">
    <name type="scientific">Chloroflexus aurantiacus (strain ATCC 29366 / DSM 635 / J-10-fl)</name>
    <dbReference type="NCBI Taxonomy" id="324602"/>
    <lineage>
        <taxon>Bacteria</taxon>
        <taxon>Bacillati</taxon>
        <taxon>Chloroflexota</taxon>
        <taxon>Chloroflexia</taxon>
        <taxon>Chloroflexales</taxon>
        <taxon>Chloroflexineae</taxon>
        <taxon>Chloroflexaceae</taxon>
        <taxon>Chloroflexus</taxon>
    </lineage>
</organism>
<feature type="transmembrane region" description="Helical" evidence="1">
    <location>
        <begin position="49"/>
        <end position="70"/>
    </location>
</feature>
<dbReference type="InParanoid" id="A9WAQ7"/>
<proteinExistence type="predicted"/>
<name>A9WAQ7_CHLAA</name>
<dbReference type="EnsemblBacteria" id="ABY33285">
    <property type="protein sequence ID" value="ABY33285"/>
    <property type="gene ID" value="Caur_0030"/>
</dbReference>
<dbReference type="HOGENOM" id="CLU_2750396_0_0_0"/>
<feature type="transmembrane region" description="Helical" evidence="1">
    <location>
        <begin position="6"/>
        <end position="29"/>
    </location>
</feature>
<dbReference type="RefSeq" id="WP_012255941.1">
    <property type="nucleotide sequence ID" value="NC_010175.1"/>
</dbReference>